<evidence type="ECO:0000313" key="6">
    <source>
        <dbReference type="EMBL" id="PSR22233.1"/>
    </source>
</evidence>
<dbReference type="SUPFAM" id="SSF53822">
    <property type="entry name" value="Periplasmic binding protein-like I"/>
    <property type="match status" value="1"/>
</dbReference>
<keyword evidence="1" id="KW-0678">Repressor</keyword>
<dbReference type="SMART" id="SM00354">
    <property type="entry name" value="HTH_LACI"/>
    <property type="match status" value="1"/>
</dbReference>
<evidence type="ECO:0000259" key="5">
    <source>
        <dbReference type="PROSITE" id="PS50932"/>
    </source>
</evidence>
<dbReference type="EMBL" id="PXYV01000020">
    <property type="protein sequence ID" value="PSR22233.1"/>
    <property type="molecule type" value="Genomic_DNA"/>
</dbReference>
<dbReference type="GO" id="GO:0000976">
    <property type="term" value="F:transcription cis-regulatory region binding"/>
    <property type="evidence" value="ECO:0007669"/>
    <property type="project" value="TreeGrafter"/>
</dbReference>
<name>A0A2T2WJ22_9FIRM</name>
<dbReference type="Gene3D" id="1.10.260.40">
    <property type="entry name" value="lambda repressor-like DNA-binding domains"/>
    <property type="match status" value="1"/>
</dbReference>
<dbReference type="SUPFAM" id="SSF47413">
    <property type="entry name" value="lambda repressor-like DNA-binding domains"/>
    <property type="match status" value="1"/>
</dbReference>
<dbReference type="PRINTS" id="PR00036">
    <property type="entry name" value="HTHLACI"/>
</dbReference>
<dbReference type="CDD" id="cd01392">
    <property type="entry name" value="HTH_LacI"/>
    <property type="match status" value="1"/>
</dbReference>
<evidence type="ECO:0000256" key="2">
    <source>
        <dbReference type="ARBA" id="ARBA00023015"/>
    </source>
</evidence>
<protein>
    <submittedName>
        <fullName evidence="6">LacI family transcriptional regulator</fullName>
    </submittedName>
</protein>
<gene>
    <name evidence="6" type="ORF">C7B45_07635</name>
</gene>
<dbReference type="PANTHER" id="PTHR30146:SF148">
    <property type="entry name" value="HTH-TYPE TRANSCRIPTIONAL REPRESSOR PURR-RELATED"/>
    <property type="match status" value="1"/>
</dbReference>
<dbReference type="Pfam" id="PF00356">
    <property type="entry name" value="LacI"/>
    <property type="match status" value="1"/>
</dbReference>
<dbReference type="PROSITE" id="PS00356">
    <property type="entry name" value="HTH_LACI_1"/>
    <property type="match status" value="1"/>
</dbReference>
<dbReference type="GO" id="GO:0003700">
    <property type="term" value="F:DNA-binding transcription factor activity"/>
    <property type="evidence" value="ECO:0007669"/>
    <property type="project" value="TreeGrafter"/>
</dbReference>
<feature type="domain" description="HTH lacI-type" evidence="5">
    <location>
        <begin position="8"/>
        <end position="61"/>
    </location>
</feature>
<dbReference type="Proteomes" id="UP000241848">
    <property type="component" value="Unassembled WGS sequence"/>
</dbReference>
<evidence type="ECO:0000256" key="3">
    <source>
        <dbReference type="ARBA" id="ARBA00023125"/>
    </source>
</evidence>
<evidence type="ECO:0000256" key="1">
    <source>
        <dbReference type="ARBA" id="ARBA00022491"/>
    </source>
</evidence>
<evidence type="ECO:0000313" key="7">
    <source>
        <dbReference type="Proteomes" id="UP000241848"/>
    </source>
</evidence>
<sequence>MPKSDQWTMKDVAQLAGVSIATVSRVLNHPEQVNRKTIERVKAALDSVSYSPNGWAQATARTGPPLVGLVLPDILNPFFAAVYVGMNEVLRAQGITLWMADSQNRVDYEREALETLQRYRAQGIVLIPTHSSANLATVYKMDAAVCVVDRKLQDNAWDLVVIDNLLGGRQATQLLIDAGHTRIAIITGPEASTSANDRYRGYLSAMEQNGLTVPEEYVKVGDFKQFSGFALGQALLQLPERPTAIFSCNNLMTMGLLEAIRASSGLDLGLGVAVVGFDEIPIATLVKPPLTVVASPVKELGVQAVRLILERIENPEKGRETVLLPPQLMIRGSERLTKSSQSVTTSSSQ</sequence>
<accession>A0A2T2WJ22</accession>
<evidence type="ECO:0000256" key="4">
    <source>
        <dbReference type="ARBA" id="ARBA00023163"/>
    </source>
</evidence>
<keyword evidence="3" id="KW-0238">DNA-binding</keyword>
<dbReference type="InterPro" id="IPR000843">
    <property type="entry name" value="HTH_LacI"/>
</dbReference>
<dbReference type="InterPro" id="IPR046335">
    <property type="entry name" value="LacI/GalR-like_sensor"/>
</dbReference>
<organism evidence="6 7">
    <name type="scientific">Sulfobacillus acidophilus</name>
    <dbReference type="NCBI Taxonomy" id="53633"/>
    <lineage>
        <taxon>Bacteria</taxon>
        <taxon>Bacillati</taxon>
        <taxon>Bacillota</taxon>
        <taxon>Clostridia</taxon>
        <taxon>Eubacteriales</taxon>
        <taxon>Clostridiales Family XVII. Incertae Sedis</taxon>
        <taxon>Sulfobacillus</taxon>
    </lineage>
</organism>
<dbReference type="InterPro" id="IPR010982">
    <property type="entry name" value="Lambda_DNA-bd_dom_sf"/>
</dbReference>
<reference evidence="6 7" key="1">
    <citation type="journal article" date="2014" name="BMC Genomics">
        <title>Comparison of environmental and isolate Sulfobacillus genomes reveals diverse carbon, sulfur, nitrogen, and hydrogen metabolisms.</title>
        <authorList>
            <person name="Justice N.B."/>
            <person name="Norman A."/>
            <person name="Brown C.T."/>
            <person name="Singh A."/>
            <person name="Thomas B.C."/>
            <person name="Banfield J.F."/>
        </authorList>
    </citation>
    <scope>NUCLEOTIDE SEQUENCE [LARGE SCALE GENOMIC DNA]</scope>
    <source>
        <strain evidence="6">AMDSBA3</strain>
    </source>
</reference>
<dbReference type="Gene3D" id="3.40.50.2300">
    <property type="match status" value="2"/>
</dbReference>
<dbReference type="PANTHER" id="PTHR30146">
    <property type="entry name" value="LACI-RELATED TRANSCRIPTIONAL REPRESSOR"/>
    <property type="match status" value="1"/>
</dbReference>
<dbReference type="PROSITE" id="PS50932">
    <property type="entry name" value="HTH_LACI_2"/>
    <property type="match status" value="1"/>
</dbReference>
<dbReference type="Pfam" id="PF13377">
    <property type="entry name" value="Peripla_BP_3"/>
    <property type="match status" value="1"/>
</dbReference>
<dbReference type="CDD" id="cd06267">
    <property type="entry name" value="PBP1_LacI_sugar_binding-like"/>
    <property type="match status" value="1"/>
</dbReference>
<keyword evidence="4" id="KW-0804">Transcription</keyword>
<keyword evidence="2" id="KW-0805">Transcription regulation</keyword>
<comment type="caution">
    <text evidence="6">The sequence shown here is derived from an EMBL/GenBank/DDBJ whole genome shotgun (WGS) entry which is preliminary data.</text>
</comment>
<proteinExistence type="predicted"/>
<dbReference type="AlphaFoldDB" id="A0A2T2WJ22"/>
<dbReference type="InterPro" id="IPR028082">
    <property type="entry name" value="Peripla_BP_I"/>
</dbReference>